<dbReference type="EMBL" id="RBLG01000001">
    <property type="protein sequence ID" value="RKS56009.1"/>
    <property type="molecule type" value="Genomic_DNA"/>
</dbReference>
<comment type="caution">
    <text evidence="1">The sequence shown here is derived from an EMBL/GenBank/DDBJ whole genome shotgun (WGS) entry which is preliminary data.</text>
</comment>
<sequence>MRKLRSYIRSEIVKIVDFYTPNQKFIELRDKKNDLASIRMTI</sequence>
<keyword evidence="2" id="KW-1185">Reference proteome</keyword>
<reference evidence="1 2" key="1">
    <citation type="submission" date="2018-10" db="EMBL/GenBank/DDBJ databases">
        <title>Genomic Encyclopedia of Archaeal and Bacterial Type Strains, Phase II (KMG-II): from individual species to whole genera.</title>
        <authorList>
            <person name="Goeker M."/>
        </authorList>
    </citation>
    <scope>NUCLEOTIDE SEQUENCE [LARGE SCALE GENOMIC DNA]</scope>
    <source>
        <strain evidence="1 2">DSM 19839</strain>
    </source>
</reference>
<dbReference type="AlphaFoldDB" id="A0A495PZZ0"/>
<proteinExistence type="predicted"/>
<evidence type="ECO:0000313" key="2">
    <source>
        <dbReference type="Proteomes" id="UP000276282"/>
    </source>
</evidence>
<protein>
    <submittedName>
        <fullName evidence="1">Uncharacterized protein</fullName>
    </submittedName>
</protein>
<dbReference type="Proteomes" id="UP000276282">
    <property type="component" value="Unassembled WGS sequence"/>
</dbReference>
<name>A0A495PZZ0_9FLAO</name>
<evidence type="ECO:0000313" key="1">
    <source>
        <dbReference type="EMBL" id="RKS56009.1"/>
    </source>
</evidence>
<accession>A0A495PZZ0</accession>
<gene>
    <name evidence="1" type="ORF">BC962_0985</name>
</gene>
<organism evidence="1 2">
    <name type="scientific">Gillisia mitskevichiae</name>
    <dbReference type="NCBI Taxonomy" id="270921"/>
    <lineage>
        <taxon>Bacteria</taxon>
        <taxon>Pseudomonadati</taxon>
        <taxon>Bacteroidota</taxon>
        <taxon>Flavobacteriia</taxon>
        <taxon>Flavobacteriales</taxon>
        <taxon>Flavobacteriaceae</taxon>
        <taxon>Gillisia</taxon>
    </lineage>
</organism>